<dbReference type="Gene3D" id="3.40.50.300">
    <property type="entry name" value="P-loop containing nucleotide triphosphate hydrolases"/>
    <property type="match status" value="1"/>
</dbReference>
<dbReference type="PANTHER" id="PTHR23305">
    <property type="entry name" value="OBG GTPASE FAMILY"/>
    <property type="match status" value="1"/>
</dbReference>
<keyword evidence="1" id="KW-0547">Nucleotide-binding</keyword>
<dbReference type="InterPro" id="IPR012675">
    <property type="entry name" value="Beta-grasp_dom_sf"/>
</dbReference>
<dbReference type="Pfam" id="PF01926">
    <property type="entry name" value="MMR_HSR1"/>
    <property type="match status" value="1"/>
</dbReference>
<dbReference type="SUPFAM" id="SSF81271">
    <property type="entry name" value="TGS-like"/>
    <property type="match status" value="1"/>
</dbReference>
<evidence type="ECO:0000259" key="2">
    <source>
        <dbReference type="PROSITE" id="PS51710"/>
    </source>
</evidence>
<dbReference type="EMBL" id="JAGVWE010000002">
    <property type="protein sequence ID" value="MBS3062467.1"/>
    <property type="molecule type" value="Genomic_DNA"/>
</dbReference>
<dbReference type="Pfam" id="PF08438">
    <property type="entry name" value="YGR210-like_G4"/>
    <property type="match status" value="1"/>
</dbReference>
<dbReference type="Gene3D" id="1.10.8.470">
    <property type="match status" value="1"/>
</dbReference>
<organism evidence="3 5">
    <name type="scientific">Candidatus Iainarchaeum sp</name>
    <dbReference type="NCBI Taxonomy" id="3101447"/>
    <lineage>
        <taxon>Archaea</taxon>
        <taxon>Candidatus Iainarchaeota</taxon>
        <taxon>Candidatus Iainarchaeia</taxon>
        <taxon>Candidatus Iainarchaeales</taxon>
        <taxon>Candidatus Iainarchaeaceae</taxon>
        <taxon>Candidatus Iainarchaeum</taxon>
    </lineage>
</organism>
<evidence type="ECO:0000313" key="5">
    <source>
        <dbReference type="Proteomes" id="UP000564964"/>
    </source>
</evidence>
<dbReference type="InterPro" id="IPR004095">
    <property type="entry name" value="TGS"/>
</dbReference>
<proteinExistence type="predicted"/>
<protein>
    <submittedName>
        <fullName evidence="3">Redox-regulated ATPase YchF</fullName>
    </submittedName>
</protein>
<comment type="caution">
    <text evidence="3">The sequence shown here is derived from an EMBL/GenBank/DDBJ whole genome shotgun (WGS) entry which is preliminary data.</text>
</comment>
<dbReference type="InterPro" id="IPR013646">
    <property type="entry name" value="YGR210-like_G4"/>
</dbReference>
<evidence type="ECO:0000256" key="1">
    <source>
        <dbReference type="ARBA" id="ARBA00022741"/>
    </source>
</evidence>
<accession>A0A7J4JPH5</accession>
<dbReference type="PROSITE" id="PS51710">
    <property type="entry name" value="G_OBG"/>
    <property type="match status" value="1"/>
</dbReference>
<dbReference type="InterPro" id="IPR006073">
    <property type="entry name" value="GTP-bd"/>
</dbReference>
<dbReference type="Pfam" id="PF02824">
    <property type="entry name" value="TGS"/>
    <property type="match status" value="1"/>
</dbReference>
<dbReference type="EMBL" id="DUGH01000165">
    <property type="protein sequence ID" value="HIH17106.1"/>
    <property type="molecule type" value="Genomic_DNA"/>
</dbReference>
<reference evidence="3" key="1">
    <citation type="journal article" date="2020" name="bioRxiv">
        <title>A rank-normalized archaeal taxonomy based on genome phylogeny resolves widespread incomplete and uneven classifications.</title>
        <authorList>
            <person name="Rinke C."/>
            <person name="Chuvochina M."/>
            <person name="Mussig A.J."/>
            <person name="Chaumeil P.-A."/>
            <person name="Waite D.W."/>
            <person name="Whitman W.B."/>
            <person name="Parks D.H."/>
            <person name="Hugenholtz P."/>
        </authorList>
    </citation>
    <scope>NUCLEOTIDE SEQUENCE</scope>
    <source>
        <strain evidence="3">UBA10219</strain>
    </source>
</reference>
<dbReference type="InterPro" id="IPR027417">
    <property type="entry name" value="P-loop_NTPase"/>
</dbReference>
<dbReference type="NCBIfam" id="NF007171">
    <property type="entry name" value="PRK09602.1"/>
    <property type="match status" value="1"/>
</dbReference>
<dbReference type="SUPFAM" id="SSF52540">
    <property type="entry name" value="P-loop containing nucleoside triphosphate hydrolases"/>
    <property type="match status" value="1"/>
</dbReference>
<gene>
    <name evidence="3" type="ORF">HA252_06910</name>
    <name evidence="4" type="ORF">J4203_01215</name>
</gene>
<sequence>MQVGLVGKPSSGKSTLFNALTLLDAAMASYPFTTIEPNKGIGFVRVDCVDKEFGKQCKPRTGYCENGTRYVPAEVIDVAGLVPGASEGRGKGNEFLSDLSHADVLIHVVDASGSTNEEGQLVPMGSHDPVKDVRFLEDEIDLWFAGVIAKNFKKFGKTPFEGKGALLKAMAACLSGIGGTERDCDLALDKAGLLNKKLQTWDENDIKAFATALRKVSKPMVIAANKIDLPGAEKNVERIRKEFPHLTVIGCSAIAELTLKRANKDGTLKYLPGSKDFTVLKDLNEAQQKGLEYIRKNVLEKFGSTGVQELLDKTVFDALGYIAVFPGGTKKLEDSQGRTLPDCFLMPPKSTALDFAFKLHTDFGNHFIRAVNVKNHLMIGKDHELQHRDVVEIIHGA</sequence>
<dbReference type="InterPro" id="IPR031167">
    <property type="entry name" value="G_OBG"/>
</dbReference>
<dbReference type="InterPro" id="IPR012676">
    <property type="entry name" value="TGS-like"/>
</dbReference>
<evidence type="ECO:0000313" key="3">
    <source>
        <dbReference type="EMBL" id="HIH17106.1"/>
    </source>
</evidence>
<dbReference type="Proteomes" id="UP000678237">
    <property type="component" value="Unassembled WGS sequence"/>
</dbReference>
<dbReference type="Proteomes" id="UP000564964">
    <property type="component" value="Unassembled WGS sequence"/>
</dbReference>
<dbReference type="Gene3D" id="3.10.20.30">
    <property type="match status" value="1"/>
</dbReference>
<dbReference type="PANTHER" id="PTHR23305:SF1">
    <property type="entry name" value="OBG-TYPE G DOMAIN-CONTAINING PROTEIN"/>
    <property type="match status" value="1"/>
</dbReference>
<feature type="domain" description="OBG-type G" evidence="2">
    <location>
        <begin position="1"/>
        <end position="271"/>
    </location>
</feature>
<name>A0A7J4JPH5_9ARCH</name>
<dbReference type="GO" id="GO:0016887">
    <property type="term" value="F:ATP hydrolysis activity"/>
    <property type="evidence" value="ECO:0007669"/>
    <property type="project" value="TreeGrafter"/>
</dbReference>
<dbReference type="GO" id="GO:0005525">
    <property type="term" value="F:GTP binding"/>
    <property type="evidence" value="ECO:0007669"/>
    <property type="project" value="InterPro"/>
</dbReference>
<evidence type="ECO:0000313" key="4">
    <source>
        <dbReference type="EMBL" id="MBS3062467.1"/>
    </source>
</evidence>
<dbReference type="PRINTS" id="PR00326">
    <property type="entry name" value="GTP1OBG"/>
</dbReference>
<reference evidence="4" key="2">
    <citation type="submission" date="2021-03" db="EMBL/GenBank/DDBJ databases">
        <authorList>
            <person name="Jaffe A."/>
        </authorList>
    </citation>
    <scope>NUCLEOTIDE SEQUENCE</scope>
    <source>
        <strain evidence="4">RIFCSPLOWO2_01_FULL_58_19</strain>
    </source>
</reference>
<dbReference type="CDD" id="cd01899">
    <property type="entry name" value="Ygr210"/>
    <property type="match status" value="1"/>
</dbReference>
<dbReference type="AlphaFoldDB" id="A0A7J4JPH5"/>
<dbReference type="GO" id="GO:0005737">
    <property type="term" value="C:cytoplasm"/>
    <property type="evidence" value="ECO:0007669"/>
    <property type="project" value="TreeGrafter"/>
</dbReference>
<reference evidence="4" key="3">
    <citation type="submission" date="2021-05" db="EMBL/GenBank/DDBJ databases">
        <title>Protein family content uncovers lineage relationships and bacterial pathway maintenance mechanisms in DPANN archaea.</title>
        <authorList>
            <person name="Castelle C.J."/>
            <person name="Meheust R."/>
            <person name="Jaffe A.L."/>
            <person name="Seitz K."/>
            <person name="Gong X."/>
            <person name="Baker B.J."/>
            <person name="Banfield J.F."/>
        </authorList>
    </citation>
    <scope>NUCLEOTIDE SEQUENCE</scope>
    <source>
        <strain evidence="4">RIFCSPLOWO2_01_FULL_58_19</strain>
    </source>
</reference>